<evidence type="ECO:0000313" key="2">
    <source>
        <dbReference type="Proteomes" id="UP000324222"/>
    </source>
</evidence>
<evidence type="ECO:0000313" key="1">
    <source>
        <dbReference type="EMBL" id="MPC75653.1"/>
    </source>
</evidence>
<comment type="caution">
    <text evidence="1">The sequence shown here is derived from an EMBL/GenBank/DDBJ whole genome shotgun (WGS) entry which is preliminary data.</text>
</comment>
<accession>A0A5B7I094</accession>
<dbReference type="AlphaFoldDB" id="A0A5B7I094"/>
<sequence>MRKGTATLRKERLVTTLIPSLAPRGIRTACHTTTTATSGLPASPHAANQRNPVHRHRYFSLSDTNESQHEVVTLCLFGLADIRRQGSTARGSWGVAETKKQRLILCGETDMTVAKYYLTSGRARIGRQATRDTQSCPNETMAGILKRYPLLPPLLSKGSN</sequence>
<reference evidence="1 2" key="1">
    <citation type="submission" date="2019-05" db="EMBL/GenBank/DDBJ databases">
        <title>Another draft genome of Portunus trituberculatus and its Hox gene families provides insights of decapod evolution.</title>
        <authorList>
            <person name="Jeong J.-H."/>
            <person name="Song I."/>
            <person name="Kim S."/>
            <person name="Choi T."/>
            <person name="Kim D."/>
            <person name="Ryu S."/>
            <person name="Kim W."/>
        </authorList>
    </citation>
    <scope>NUCLEOTIDE SEQUENCE [LARGE SCALE GENOMIC DNA]</scope>
    <source>
        <tissue evidence="1">Muscle</tissue>
    </source>
</reference>
<name>A0A5B7I094_PORTR</name>
<dbReference type="EMBL" id="VSRR010041589">
    <property type="protein sequence ID" value="MPC75653.1"/>
    <property type="molecule type" value="Genomic_DNA"/>
</dbReference>
<organism evidence="1 2">
    <name type="scientific">Portunus trituberculatus</name>
    <name type="common">Swimming crab</name>
    <name type="synonym">Neptunus trituberculatus</name>
    <dbReference type="NCBI Taxonomy" id="210409"/>
    <lineage>
        <taxon>Eukaryota</taxon>
        <taxon>Metazoa</taxon>
        <taxon>Ecdysozoa</taxon>
        <taxon>Arthropoda</taxon>
        <taxon>Crustacea</taxon>
        <taxon>Multicrustacea</taxon>
        <taxon>Malacostraca</taxon>
        <taxon>Eumalacostraca</taxon>
        <taxon>Eucarida</taxon>
        <taxon>Decapoda</taxon>
        <taxon>Pleocyemata</taxon>
        <taxon>Brachyura</taxon>
        <taxon>Eubrachyura</taxon>
        <taxon>Portunoidea</taxon>
        <taxon>Portunidae</taxon>
        <taxon>Portuninae</taxon>
        <taxon>Portunus</taxon>
    </lineage>
</organism>
<dbReference type="Proteomes" id="UP000324222">
    <property type="component" value="Unassembled WGS sequence"/>
</dbReference>
<protein>
    <submittedName>
        <fullName evidence="1">Uncharacterized protein</fullName>
    </submittedName>
</protein>
<gene>
    <name evidence="1" type="ORF">E2C01_070046</name>
</gene>
<proteinExistence type="predicted"/>
<keyword evidence="2" id="KW-1185">Reference proteome</keyword>